<dbReference type="RefSeq" id="YP_009481876.1">
    <property type="nucleotide sequence ID" value="NC_037666.1"/>
</dbReference>
<feature type="compositionally biased region" description="Acidic residues" evidence="1">
    <location>
        <begin position="542"/>
        <end position="631"/>
    </location>
</feature>
<dbReference type="KEGG" id="vg:36842586"/>
<gene>
    <name evidence="2" type="ORF">pneo_cds_266</name>
</gene>
<feature type="compositionally biased region" description="Low complexity" evidence="1">
    <location>
        <begin position="488"/>
        <end position="498"/>
    </location>
</feature>
<proteinExistence type="predicted"/>
<reference evidence="2" key="1">
    <citation type="journal article" date="2018" name="Nat. Commun.">
        <title>Diversity and evolution of the emerging Pandoraviridae family.</title>
        <authorList>
            <person name="Legendre M."/>
            <person name="Fabre E."/>
            <person name="Poirot O."/>
            <person name="Jeudy S."/>
            <person name="Lartigue A."/>
            <person name="Alempic J.M."/>
            <person name="Beucher L."/>
            <person name="Philippe N."/>
            <person name="Bertaux L."/>
            <person name="Christo-Foroux E."/>
            <person name="Labadie K."/>
            <person name="Coute Y."/>
            <person name="Abergel C."/>
            <person name="Claverie J.M."/>
        </authorList>
    </citation>
    <scope>NUCLEOTIDE SEQUENCE [LARGE SCALE GENOMIC DNA]</scope>
    <source>
        <strain evidence="2">Neocaledonia</strain>
    </source>
</reference>
<dbReference type="GeneID" id="36842586"/>
<organism evidence="2">
    <name type="scientific">Pandoravirus neocaledonia</name>
    <dbReference type="NCBI Taxonomy" id="2107708"/>
    <lineage>
        <taxon>Viruses</taxon>
        <taxon>Pandoravirus</taxon>
    </lineage>
</organism>
<accession>A0A2U7UBR0</accession>
<sequence length="631" mass="68307">MYMPDWSPGMFGIMCSKKKARTTTAPLRPLLAWHTLGRSNSRPRAIVDKAIPFCLFPQPPSHPFVFCLCHLFQIFSCSLRCSVPSLSLSPSSRPARIQHRPVFLFSLASFSRYLPRPHSDMTDAEVRWPPLSLHAVARSACAPADAHDPPATSRVKVVLLSQGGDRARTVDSVVASARHSEHTRSTLQLSERDVVPLLDTSSGNNDGGADTESLLRRCAVSPFVEWHSAPLPTWFPLPGSVAAAMATLDVARDSVSIVVFQEGAAVVASERDLFVGTLPQPLDSRVYAWPVALGMRATGAHGYVWLDMDAEACDAVFLAWLAGDTRAPLRAAHRCETDMDSSAWSTDDEPCGDGGLVPSTTDDERNDGTPRTKRARRAGATADKKRRRSSADSNRAGAGGSASHGKRGARGENSQPNTTDDDDDSVGHATQRRVRASERTRRRSTVGSDDDDSSSSSNITTTKIRPRHPNIEGDDDDDNVDADNAYERSGGSATPTGRGASGGAGRRRKDQASTSSSAIARGRRDYRHGQIGSRQYARANVFEEDSDDDICAPDDEEDDAVAAAEDDQCDDEVDMGDRDDDLNNDDDDDAEIDDVDLDGEDEAADDTADCDVDDDEADDEDDLMDEDPNAE</sequence>
<name>A0A2U7UBR0_9VIRU</name>
<protein>
    <submittedName>
        <fullName evidence="2">Rho binding incomplete domain containing protein</fullName>
    </submittedName>
</protein>
<feature type="compositionally biased region" description="Acidic residues" evidence="1">
    <location>
        <begin position="472"/>
        <end position="481"/>
    </location>
</feature>
<feature type="region of interest" description="Disordered" evidence="1">
    <location>
        <begin position="339"/>
        <end position="631"/>
    </location>
</feature>
<dbReference type="Proteomes" id="UP000249287">
    <property type="component" value="Segment"/>
</dbReference>
<evidence type="ECO:0000256" key="1">
    <source>
        <dbReference type="SAM" id="MobiDB-lite"/>
    </source>
</evidence>
<feature type="compositionally biased region" description="Basic residues" evidence="1">
    <location>
        <begin position="430"/>
        <end position="444"/>
    </location>
</feature>
<dbReference type="EMBL" id="MG011690">
    <property type="protein sequence ID" value="AVK75873.1"/>
    <property type="molecule type" value="Genomic_DNA"/>
</dbReference>
<evidence type="ECO:0000313" key="2">
    <source>
        <dbReference type="EMBL" id="AVK75873.1"/>
    </source>
</evidence>